<evidence type="ECO:0000313" key="6">
    <source>
        <dbReference type="EMBL" id="AFK07976.1"/>
    </source>
</evidence>
<dbReference type="Pfam" id="PF13229">
    <property type="entry name" value="Beta_helix"/>
    <property type="match status" value="1"/>
</dbReference>
<dbReference type="Proteomes" id="UP000002881">
    <property type="component" value="Chromosome"/>
</dbReference>
<gene>
    <name evidence="6" type="ORF">Theba_2351</name>
</gene>
<evidence type="ECO:0000256" key="2">
    <source>
        <dbReference type="ARBA" id="ARBA00022737"/>
    </source>
</evidence>
<keyword evidence="4" id="KW-0812">Transmembrane</keyword>
<organism evidence="6 7">
    <name type="scientific">Mesotoga prima MesG1.Ag.4.2</name>
    <dbReference type="NCBI Taxonomy" id="660470"/>
    <lineage>
        <taxon>Bacteria</taxon>
        <taxon>Thermotogati</taxon>
        <taxon>Thermotogota</taxon>
        <taxon>Thermotogae</taxon>
        <taxon>Kosmotogales</taxon>
        <taxon>Kosmotogaceae</taxon>
        <taxon>Mesotoga</taxon>
    </lineage>
</organism>
<keyword evidence="2" id="KW-0677">Repeat</keyword>
<dbReference type="InterPro" id="IPR053243">
    <property type="entry name" value="SJ_maturation_regulator"/>
</dbReference>
<dbReference type="eggNOG" id="COG1572">
    <property type="taxonomic scope" value="Bacteria"/>
</dbReference>
<dbReference type="RefSeq" id="WP_014731724.1">
    <property type="nucleotide sequence ID" value="NC_017934.1"/>
</dbReference>
<evidence type="ECO:0000259" key="5">
    <source>
        <dbReference type="Pfam" id="PF13229"/>
    </source>
</evidence>
<dbReference type="InterPro" id="IPR012334">
    <property type="entry name" value="Pectin_lyas_fold"/>
</dbReference>
<feature type="transmembrane region" description="Helical" evidence="4">
    <location>
        <begin position="12"/>
        <end position="29"/>
    </location>
</feature>
<dbReference type="InterPro" id="IPR011050">
    <property type="entry name" value="Pectin_lyase_fold/virulence"/>
</dbReference>
<proteinExistence type="predicted"/>
<dbReference type="PANTHER" id="PTHR47653">
    <property type="entry name" value="PROTEIN BARK BEETLE"/>
    <property type="match status" value="1"/>
</dbReference>
<keyword evidence="3" id="KW-0325">Glycoprotein</keyword>
<dbReference type="Gene3D" id="2.160.20.10">
    <property type="entry name" value="Single-stranded right-handed beta-helix, Pectin lyase-like"/>
    <property type="match status" value="2"/>
</dbReference>
<reference evidence="6 7" key="1">
    <citation type="journal article" date="2012" name="Genome Biol. Evol.">
        <title>Genome Sequence of the Mesophilic Thermotogales Bacterium Mesotoga prima MesG1.Ag.4.2 Reveals the Largest Thermotogales Genome To Date.</title>
        <authorList>
            <person name="Zhaxybayeva O."/>
            <person name="Swithers K.S."/>
            <person name="Foght J."/>
            <person name="Green A.G."/>
            <person name="Bruce D."/>
            <person name="Detter C."/>
            <person name="Han S."/>
            <person name="Teshima H."/>
            <person name="Han J."/>
            <person name="Woyke T."/>
            <person name="Pitluck S."/>
            <person name="Nolan M."/>
            <person name="Ivanova N."/>
            <person name="Pati A."/>
            <person name="Land M.L."/>
            <person name="Dlutek M."/>
            <person name="Doolittle W.F."/>
            <person name="Noll K.M."/>
            <person name="Nesbo C.L."/>
        </authorList>
    </citation>
    <scope>NUCLEOTIDE SEQUENCE [LARGE SCALE GENOMIC DNA]</scope>
    <source>
        <strain evidence="7">mesG1.Ag.4.2</strain>
    </source>
</reference>
<dbReference type="GO" id="GO:0045217">
    <property type="term" value="P:cell-cell junction maintenance"/>
    <property type="evidence" value="ECO:0007669"/>
    <property type="project" value="TreeGrafter"/>
</dbReference>
<keyword evidence="4" id="KW-1133">Transmembrane helix</keyword>
<protein>
    <recommendedName>
        <fullName evidence="5">Right handed beta helix domain-containing protein</fullName>
    </recommendedName>
</protein>
<name>I2F7S3_9BACT</name>
<dbReference type="InterPro" id="IPR039448">
    <property type="entry name" value="Beta_helix"/>
</dbReference>
<dbReference type="GO" id="GO:0016020">
    <property type="term" value="C:membrane"/>
    <property type="evidence" value="ECO:0007669"/>
    <property type="project" value="TreeGrafter"/>
</dbReference>
<evidence type="ECO:0000256" key="4">
    <source>
        <dbReference type="SAM" id="Phobius"/>
    </source>
</evidence>
<accession>I2F7S3</accession>
<evidence type="ECO:0000256" key="3">
    <source>
        <dbReference type="ARBA" id="ARBA00023180"/>
    </source>
</evidence>
<evidence type="ECO:0000313" key="7">
    <source>
        <dbReference type="Proteomes" id="UP000002881"/>
    </source>
</evidence>
<dbReference type="InterPro" id="IPR006626">
    <property type="entry name" value="PbH1"/>
</dbReference>
<dbReference type="GeneID" id="87108068"/>
<feature type="domain" description="Right handed beta helix" evidence="5">
    <location>
        <begin position="532"/>
        <end position="671"/>
    </location>
</feature>
<dbReference type="SUPFAM" id="SSF51126">
    <property type="entry name" value="Pectin lyase-like"/>
    <property type="match status" value="3"/>
</dbReference>
<evidence type="ECO:0000256" key="1">
    <source>
        <dbReference type="ARBA" id="ARBA00022729"/>
    </source>
</evidence>
<sequence precursor="true">MKRVLVHILGSVRSWLLIMLLIPFGLLFSENIETPVDNYKPPTEVSGTIAEDTVWTIDRSPYLVRATITISPNVILTIEPGVEVLIVQNQDFIVNGTLRAVGNEENPIVFTGTAQVPGWWRSINIQGEGSAFLEWCEVSFAGASTGAGVLKAGSGSLRLVNSVVRRVMGDGLRISAGYSSFESINNTFMYNTNGVRVGINASYSDQSSTFILNQVDIHLDGGAITGIVKWGASGDYSMTVTGDVSVNAGASLEIAPGTVVKLRQNNRFLVYGQLQARGEEDQQIYFTDLRDDTVGGDANRDSSETIAEEGWWRSINIQNEGSAVLEWCTLAYGGRSDGATLLKSGTGSIRISNSAIVRSSGDGLRVAAGYSLFESSDNYFGYNSVGIRLGINSSFSDFTSRFESNDLDVHLDGGTISSSVVWGASSEYSMVTGGDVVVAAGASLKVMPGTVIKLRQNNRILVYGHLEAAGQESAPIYFTDFRNDLVGGDANRDGEATVPASGWWRSISLLTEGTANFEHCTIGYLGVSDMAGVIKSSTGTFSILNSTIHDVTGDGLRIDNSAGSAEVKYSTLSYNTGAGLYYKTDGVHIEALTISSNGIGIRLPAGCSVEVDEQTYFDGNDIAIQIDPAAISGRVTWGAPSNISILMNGSVSVASGASLTIRPGSVIKIAQNAFLAVDGELMASGTEDNPIFFTETRDNSVGGALSGDGSLPEAGWWRSINIRNEGKAIFDWCTIAYAGRSDGAAILKSGAGSLRISNSVLSHTSGDGLRLSSGYSSFEHFQNEYSYNTIGVRLGINASFADVTTRFEGNSTDIQLDGGAITGTVSWGSDGDYSMVITGDVSISAGASLSILPGTVIKFRQNNRILVYGSLQALGEADLPIYFTDLRDDLVGGDANRDGGETTPAPGWWRSIGIMTDGTATFEHCVIRFAGYGDRSGVLKSSTGAVSMTDTVIEKVAGDGFRADNAAGGVKIGRSTFSENSEAGLNCRTDGVSVEESVFLSNDTGVRTVANASLILDDETYFSENNKDIYVEAATISGSVVWRVPKHLSLLLSGSTSISVGARLEIKPGTVVKMAQNSLITVDGELIALGTGEEPVFFTDYRDDSAGGDSNRDADATLPVKGWWNSINIRESGSAELDFVDIGYSQNGIVRAGSGSFTLTNSNIHDVSGEALKLLSGYSYLELSNNVFLRNGAAVRLATNVSFDDTLAAFEENGTDVYVDGGEINSNVVFGLSSDYSFYISGELTLTKGAVLEIRPGTVLKFAANRGLRISGSLKMLGTEQAPITLTDWRDDSTGGDANHDGDASLPEPGWWRSIYIQEEGSAELEWARIMYAGYGDKAGVFKTGSGSLILRNSVISRIAGDGLLVSSSSGHLEVSGLSFLENSTGVGISSQQTVPLEFVDCVFEGNVVYGIRNDSPVEAVAVDCWWGDISGPHHPSLNNRGTGNPVSDNVSFDPWIGKEELMNESESEEVPSENAQEVVQETVVAEWIEVSSDGLCYEVPSSWFDDSEGYRLELEGDENSKPVSRWFDAEPGSENIFFVIAKVKPEFLEKEEEETRLNMEVVEEFERLIAGEPGIWIELTAAQWNVERSIYSHVYEPGNDGYCLSVGFAAKTGFWTQYEPVLERIMETLRYCGN</sequence>
<dbReference type="HOGENOM" id="CLU_243023_0_0_0"/>
<dbReference type="SMART" id="SM00710">
    <property type="entry name" value="PbH1"/>
    <property type="match status" value="14"/>
</dbReference>
<keyword evidence="4" id="KW-0472">Membrane</keyword>
<dbReference type="PANTHER" id="PTHR47653:SF1">
    <property type="entry name" value="DELETED IN MALIGNANT BRAIN TUMORS 1 PROTEIN"/>
    <property type="match status" value="1"/>
</dbReference>
<keyword evidence="1" id="KW-0732">Signal</keyword>
<dbReference type="EMBL" id="CP003532">
    <property type="protein sequence ID" value="AFK07976.1"/>
    <property type="molecule type" value="Genomic_DNA"/>
</dbReference>
<keyword evidence="7" id="KW-1185">Reference proteome</keyword>
<dbReference type="KEGG" id="mpg:Theba_2351"/>